<dbReference type="AlphaFoldDB" id="A0A087T2T9"/>
<dbReference type="InterPro" id="IPR051951">
    <property type="entry name" value="UNC-93_regulatory"/>
</dbReference>
<dbReference type="InterPro" id="IPR036259">
    <property type="entry name" value="MFS_trans_sf"/>
</dbReference>
<keyword evidence="4" id="KW-1185">Reference proteome</keyword>
<gene>
    <name evidence="3" type="ORF">X975_03390</name>
</gene>
<dbReference type="OrthoDB" id="78663at2759"/>
<feature type="transmembrane region" description="Helical" evidence="2">
    <location>
        <begin position="21"/>
        <end position="42"/>
    </location>
</feature>
<comment type="similarity">
    <text evidence="1">Belongs to the unc-93 family.</text>
</comment>
<feature type="non-terminal residue" evidence="3">
    <location>
        <position position="211"/>
    </location>
</feature>
<reference evidence="3 4" key="1">
    <citation type="submission" date="2013-11" db="EMBL/GenBank/DDBJ databases">
        <title>Genome sequencing of Stegodyphus mimosarum.</title>
        <authorList>
            <person name="Bechsgaard J."/>
        </authorList>
    </citation>
    <scope>NUCLEOTIDE SEQUENCE [LARGE SCALE GENOMIC DNA]</scope>
</reference>
<dbReference type="Proteomes" id="UP000054359">
    <property type="component" value="Unassembled WGS sequence"/>
</dbReference>
<proteinExistence type="inferred from homology"/>
<name>A0A087T2T9_STEMI</name>
<keyword evidence="2" id="KW-0812">Transmembrane</keyword>
<evidence type="ECO:0000256" key="2">
    <source>
        <dbReference type="SAM" id="Phobius"/>
    </source>
</evidence>
<dbReference type="EMBL" id="KK113138">
    <property type="protein sequence ID" value="KFM59428.1"/>
    <property type="molecule type" value="Genomic_DNA"/>
</dbReference>
<dbReference type="STRING" id="407821.A0A087T2T9"/>
<dbReference type="SUPFAM" id="SSF103473">
    <property type="entry name" value="MFS general substrate transporter"/>
    <property type="match status" value="1"/>
</dbReference>
<sequence>MEMMKSKYFITQRNVPNKLRIIKNAVLLSVSFAFLFTAYNGISVLQSTMNEEESIGTTSQAIIYACSCISSLSLPKYFIKKCGIKFTIVICMFMYIAYIAANFYPYWITMIPSAILVGLSGGLLWSSFSTYFNKSSHLYSLCFNDTERKFSGETFINTFDNLTQIDTISEGVNCSKYANLDEIREYISSATTEFGMKKLSNNQKSKIIATK</sequence>
<keyword evidence="2" id="KW-1133">Transmembrane helix</keyword>
<evidence type="ECO:0000313" key="3">
    <source>
        <dbReference type="EMBL" id="KFM59428.1"/>
    </source>
</evidence>
<protein>
    <submittedName>
        <fullName evidence="3">Protein unc-93-like protein</fullName>
    </submittedName>
</protein>
<feature type="transmembrane region" description="Helical" evidence="2">
    <location>
        <begin position="86"/>
        <end position="104"/>
    </location>
</feature>
<feature type="transmembrane region" description="Helical" evidence="2">
    <location>
        <begin position="62"/>
        <end position="79"/>
    </location>
</feature>
<accession>A0A087T2T9</accession>
<dbReference type="Gene3D" id="1.20.1250.20">
    <property type="entry name" value="MFS general substrate transporter like domains"/>
    <property type="match status" value="1"/>
</dbReference>
<evidence type="ECO:0000313" key="4">
    <source>
        <dbReference type="Proteomes" id="UP000054359"/>
    </source>
</evidence>
<keyword evidence="2" id="KW-0472">Membrane</keyword>
<feature type="transmembrane region" description="Helical" evidence="2">
    <location>
        <begin position="110"/>
        <end position="132"/>
    </location>
</feature>
<dbReference type="PANTHER" id="PTHR19444">
    <property type="entry name" value="UNC-93 RELATED"/>
    <property type="match status" value="1"/>
</dbReference>
<evidence type="ECO:0000256" key="1">
    <source>
        <dbReference type="ARBA" id="ARBA00009172"/>
    </source>
</evidence>
<dbReference type="PANTHER" id="PTHR19444:SF13">
    <property type="entry name" value="PROTEIN UNC-93 HOMOLOG A"/>
    <property type="match status" value="1"/>
</dbReference>
<organism evidence="3 4">
    <name type="scientific">Stegodyphus mimosarum</name>
    <name type="common">African social velvet spider</name>
    <dbReference type="NCBI Taxonomy" id="407821"/>
    <lineage>
        <taxon>Eukaryota</taxon>
        <taxon>Metazoa</taxon>
        <taxon>Ecdysozoa</taxon>
        <taxon>Arthropoda</taxon>
        <taxon>Chelicerata</taxon>
        <taxon>Arachnida</taxon>
        <taxon>Araneae</taxon>
        <taxon>Araneomorphae</taxon>
        <taxon>Entelegynae</taxon>
        <taxon>Eresoidea</taxon>
        <taxon>Eresidae</taxon>
        <taxon>Stegodyphus</taxon>
    </lineage>
</organism>